<accession>A0A6J7PDT9</accession>
<protein>
    <submittedName>
        <fullName evidence="3">Unannotated protein</fullName>
    </submittedName>
</protein>
<reference evidence="3" key="1">
    <citation type="submission" date="2020-05" db="EMBL/GenBank/DDBJ databases">
        <authorList>
            <person name="Chiriac C."/>
            <person name="Salcher M."/>
            <person name="Ghai R."/>
            <person name="Kavagutti S V."/>
        </authorList>
    </citation>
    <scope>NUCLEOTIDE SEQUENCE</scope>
</reference>
<organism evidence="3">
    <name type="scientific">freshwater metagenome</name>
    <dbReference type="NCBI Taxonomy" id="449393"/>
    <lineage>
        <taxon>unclassified sequences</taxon>
        <taxon>metagenomes</taxon>
        <taxon>ecological metagenomes</taxon>
    </lineage>
</organism>
<dbReference type="EMBL" id="CAFBOS010000097">
    <property type="protein sequence ID" value="CAB5000872.1"/>
    <property type="molecule type" value="Genomic_DNA"/>
</dbReference>
<dbReference type="AlphaFoldDB" id="A0A6J7PDT9"/>
<proteinExistence type="predicted"/>
<evidence type="ECO:0000313" key="3">
    <source>
        <dbReference type="EMBL" id="CAB5000872.1"/>
    </source>
</evidence>
<sequence>MRDRADIRRLVPVLVALVALAAACGGGGSDDADDHDIPGVYIAVIRALAPNSSTVMPKSVYVEALPGTKLSLQDQAAIVKAFGEDTVVRFIDDRDEAVDTKTPGQPVRREGVLLQMNPAATTERGLSIKTTRYLTLDDKQTTCLELEEHKPVWTVASTRDC</sequence>
<dbReference type="PROSITE" id="PS51257">
    <property type="entry name" value="PROKAR_LIPOPROTEIN"/>
    <property type="match status" value="1"/>
</dbReference>
<dbReference type="EMBL" id="CAEZYR010000238">
    <property type="protein sequence ID" value="CAB4776626.1"/>
    <property type="molecule type" value="Genomic_DNA"/>
</dbReference>
<name>A0A6J7PDT9_9ZZZZ</name>
<evidence type="ECO:0000313" key="2">
    <source>
        <dbReference type="EMBL" id="CAB4918315.1"/>
    </source>
</evidence>
<gene>
    <name evidence="1" type="ORF">UFOPK2754_03409</name>
    <name evidence="2" type="ORF">UFOPK3543_01944</name>
    <name evidence="3" type="ORF">UFOPK3967_01619</name>
</gene>
<dbReference type="EMBL" id="CAFBMH010000079">
    <property type="protein sequence ID" value="CAB4918315.1"/>
    <property type="molecule type" value="Genomic_DNA"/>
</dbReference>
<evidence type="ECO:0000313" key="1">
    <source>
        <dbReference type="EMBL" id="CAB4776626.1"/>
    </source>
</evidence>